<dbReference type="GeneID" id="7845101"/>
<evidence type="ECO:0000256" key="7">
    <source>
        <dbReference type="ARBA" id="ARBA00031969"/>
    </source>
</evidence>
<feature type="binding site" evidence="9">
    <location>
        <position position="120"/>
    </location>
    <ligand>
        <name>Zn(2+)</name>
        <dbReference type="ChEBI" id="CHEBI:29105"/>
    </ligand>
</feature>
<dbReference type="GO" id="GO:0008270">
    <property type="term" value="F:zinc ion binding"/>
    <property type="evidence" value="ECO:0007669"/>
    <property type="project" value="UniProtKB-UniRule"/>
</dbReference>
<sequence>MALRKLLSSTFKASLSSQQALRYKDIDRLIQNNINWSEKIKVEDPEYFTQLAKAQHPKYLWIGCSDSRVPAERLTGTYPGELFVHRNVANQVVHTDLNCLSVVQFAVDVLKVKHIIICGHYGCGGVNAAIINPKLGLINNWILHIRDLYFKHKNYLKSFNENQITDKLCEINVVEQVFNLGNSTIIQNAWDNGQSLYIHGWIYGIDNGRVNDLNLSAGNLTDLEEKYHNYFQQIYKSYQPKKIQESSQYY</sequence>
<proteinExistence type="inferred from homology"/>
<organism evidence="11 12">
    <name type="scientific">Tetrahymena thermophila (strain SB210)</name>
    <dbReference type="NCBI Taxonomy" id="312017"/>
    <lineage>
        <taxon>Eukaryota</taxon>
        <taxon>Sar</taxon>
        <taxon>Alveolata</taxon>
        <taxon>Ciliophora</taxon>
        <taxon>Intramacronucleata</taxon>
        <taxon>Oligohymenophorea</taxon>
        <taxon>Hymenostomatida</taxon>
        <taxon>Tetrahymenina</taxon>
        <taxon>Tetrahymenidae</taxon>
        <taxon>Tetrahymena</taxon>
    </lineage>
</organism>
<feature type="binding site" evidence="9">
    <location>
        <position position="64"/>
    </location>
    <ligand>
        <name>Zn(2+)</name>
        <dbReference type="ChEBI" id="CHEBI:29105"/>
    </ligand>
</feature>
<dbReference type="PANTHER" id="PTHR11002:SF76">
    <property type="entry name" value="CARBONIC ANHYDRASE"/>
    <property type="match status" value="1"/>
</dbReference>
<dbReference type="GO" id="GO:0015976">
    <property type="term" value="P:carbon utilization"/>
    <property type="evidence" value="ECO:0007669"/>
    <property type="project" value="InterPro"/>
</dbReference>
<evidence type="ECO:0000256" key="10">
    <source>
        <dbReference type="RuleBase" id="RU003956"/>
    </source>
</evidence>
<dbReference type="EC" id="4.2.1.1" evidence="2 10"/>
<evidence type="ECO:0000256" key="6">
    <source>
        <dbReference type="ARBA" id="ARBA00023239"/>
    </source>
</evidence>
<dbReference type="InParanoid" id="I7MDL7"/>
<dbReference type="OMA" id="AQDPNYF"/>
<reference evidence="12" key="1">
    <citation type="journal article" date="2006" name="PLoS Biol.">
        <title>Macronuclear genome sequence of the ciliate Tetrahymena thermophila, a model eukaryote.</title>
        <authorList>
            <person name="Eisen J.A."/>
            <person name="Coyne R.S."/>
            <person name="Wu M."/>
            <person name="Wu D."/>
            <person name="Thiagarajan M."/>
            <person name="Wortman J.R."/>
            <person name="Badger J.H."/>
            <person name="Ren Q."/>
            <person name="Amedeo P."/>
            <person name="Jones K.M."/>
            <person name="Tallon L.J."/>
            <person name="Delcher A.L."/>
            <person name="Salzberg S.L."/>
            <person name="Silva J.C."/>
            <person name="Haas B.J."/>
            <person name="Majoros W.H."/>
            <person name="Farzad M."/>
            <person name="Carlton J.M."/>
            <person name="Smith R.K. Jr."/>
            <person name="Garg J."/>
            <person name="Pearlman R.E."/>
            <person name="Karrer K.M."/>
            <person name="Sun L."/>
            <person name="Manning G."/>
            <person name="Elde N.C."/>
            <person name="Turkewitz A.P."/>
            <person name="Asai D.J."/>
            <person name="Wilkes D.E."/>
            <person name="Wang Y."/>
            <person name="Cai H."/>
            <person name="Collins K."/>
            <person name="Stewart B.A."/>
            <person name="Lee S.R."/>
            <person name="Wilamowska K."/>
            <person name="Weinberg Z."/>
            <person name="Ruzzo W.L."/>
            <person name="Wloga D."/>
            <person name="Gaertig J."/>
            <person name="Frankel J."/>
            <person name="Tsao C.-C."/>
            <person name="Gorovsky M.A."/>
            <person name="Keeling P.J."/>
            <person name="Waller R.F."/>
            <person name="Patron N.J."/>
            <person name="Cherry J.M."/>
            <person name="Stover N.A."/>
            <person name="Krieger C.J."/>
            <person name="del Toro C."/>
            <person name="Ryder H.F."/>
            <person name="Williamson S.C."/>
            <person name="Barbeau R.A."/>
            <person name="Hamilton E.P."/>
            <person name="Orias E."/>
        </authorList>
    </citation>
    <scope>NUCLEOTIDE SEQUENCE [LARGE SCALE GENOMIC DNA]</scope>
    <source>
        <strain evidence="12">SB210</strain>
    </source>
</reference>
<protein>
    <recommendedName>
        <fullName evidence="3 10">Carbonic anhydrase</fullName>
        <ecNumber evidence="2 10">4.2.1.1</ecNumber>
    </recommendedName>
    <alternativeName>
        <fullName evidence="7 10">Carbonate dehydratase</fullName>
    </alternativeName>
</protein>
<dbReference type="HOGENOM" id="CLU_053879_3_0_1"/>
<dbReference type="KEGG" id="tet:TTHERM_00373840"/>
<dbReference type="FunFam" id="3.40.1050.10:FF:000001">
    <property type="entry name" value="Carbonic anhydrase"/>
    <property type="match status" value="1"/>
</dbReference>
<feature type="binding site" evidence="9">
    <location>
        <position position="66"/>
    </location>
    <ligand>
        <name>Zn(2+)</name>
        <dbReference type="ChEBI" id="CHEBI:29105"/>
    </ligand>
</feature>
<dbReference type="PROSITE" id="PS00704">
    <property type="entry name" value="PROK_CO2_ANHYDRASE_1"/>
    <property type="match status" value="1"/>
</dbReference>
<dbReference type="InterPro" id="IPR015892">
    <property type="entry name" value="Carbonic_anhydrase_CS"/>
</dbReference>
<comment type="cofactor">
    <cofactor evidence="9">
        <name>Zn(2+)</name>
        <dbReference type="ChEBI" id="CHEBI:29105"/>
    </cofactor>
    <text evidence="9">Binds 1 zinc ion per subunit.</text>
</comment>
<evidence type="ECO:0000256" key="9">
    <source>
        <dbReference type="PIRSR" id="PIRSR601765-1"/>
    </source>
</evidence>
<accession>I7MDL7</accession>
<evidence type="ECO:0000256" key="4">
    <source>
        <dbReference type="ARBA" id="ARBA00022723"/>
    </source>
</evidence>
<keyword evidence="12" id="KW-1185">Reference proteome</keyword>
<dbReference type="SMART" id="SM00947">
    <property type="entry name" value="Pro_CA"/>
    <property type="match status" value="1"/>
</dbReference>
<evidence type="ECO:0000256" key="3">
    <source>
        <dbReference type="ARBA" id="ARBA00014628"/>
    </source>
</evidence>
<keyword evidence="4 9" id="KW-0479">Metal-binding</keyword>
<evidence type="ECO:0000256" key="8">
    <source>
        <dbReference type="ARBA" id="ARBA00048348"/>
    </source>
</evidence>
<comment type="function">
    <text evidence="10">Reversible hydration of carbon dioxide.</text>
</comment>
<dbReference type="EMBL" id="GG662821">
    <property type="protein sequence ID" value="EAR89367.1"/>
    <property type="molecule type" value="Genomic_DNA"/>
</dbReference>
<evidence type="ECO:0000256" key="5">
    <source>
        <dbReference type="ARBA" id="ARBA00022833"/>
    </source>
</evidence>
<dbReference type="Proteomes" id="UP000009168">
    <property type="component" value="Unassembled WGS sequence"/>
</dbReference>
<dbReference type="OrthoDB" id="10248475at2759"/>
<dbReference type="AlphaFoldDB" id="I7MDL7"/>
<evidence type="ECO:0000256" key="1">
    <source>
        <dbReference type="ARBA" id="ARBA00006217"/>
    </source>
</evidence>
<dbReference type="eggNOG" id="KOG1578">
    <property type="taxonomic scope" value="Eukaryota"/>
</dbReference>
<dbReference type="InterPro" id="IPR001765">
    <property type="entry name" value="Carbonic_anhydrase"/>
</dbReference>
<comment type="similarity">
    <text evidence="1 10">Belongs to the beta-class carbonic anhydrase family.</text>
</comment>
<keyword evidence="5 9" id="KW-0862">Zinc</keyword>
<dbReference type="PROSITE" id="PS00705">
    <property type="entry name" value="PROK_CO2_ANHYDRASE_2"/>
    <property type="match status" value="1"/>
</dbReference>
<gene>
    <name evidence="11" type="ORF">TTHERM_00373840</name>
</gene>
<name>I7MDL7_TETTS</name>
<dbReference type="STRING" id="312017.I7MDL7"/>
<dbReference type="InterPro" id="IPR036874">
    <property type="entry name" value="Carbonic_anhydrase_sf"/>
</dbReference>
<dbReference type="SUPFAM" id="SSF53056">
    <property type="entry name" value="beta-carbonic anhydrase, cab"/>
    <property type="match status" value="1"/>
</dbReference>
<keyword evidence="6 10" id="KW-0456">Lyase</keyword>
<evidence type="ECO:0000313" key="11">
    <source>
        <dbReference type="EMBL" id="EAR89367.1"/>
    </source>
</evidence>
<dbReference type="RefSeq" id="XP_001009612.1">
    <property type="nucleotide sequence ID" value="XM_001009612.3"/>
</dbReference>
<dbReference type="CDD" id="cd00883">
    <property type="entry name" value="beta_CA_cladeA"/>
    <property type="match status" value="1"/>
</dbReference>
<dbReference type="PANTHER" id="PTHR11002">
    <property type="entry name" value="CARBONIC ANHYDRASE"/>
    <property type="match status" value="1"/>
</dbReference>
<dbReference type="Pfam" id="PF00484">
    <property type="entry name" value="Pro_CA"/>
    <property type="match status" value="1"/>
</dbReference>
<evidence type="ECO:0000313" key="12">
    <source>
        <dbReference type="Proteomes" id="UP000009168"/>
    </source>
</evidence>
<evidence type="ECO:0000256" key="2">
    <source>
        <dbReference type="ARBA" id="ARBA00012925"/>
    </source>
</evidence>
<dbReference type="GO" id="GO:0004089">
    <property type="term" value="F:carbonate dehydratase activity"/>
    <property type="evidence" value="ECO:0007669"/>
    <property type="project" value="UniProtKB-UniRule"/>
</dbReference>
<feature type="binding site" evidence="9">
    <location>
        <position position="123"/>
    </location>
    <ligand>
        <name>Zn(2+)</name>
        <dbReference type="ChEBI" id="CHEBI:29105"/>
    </ligand>
</feature>
<dbReference type="Gene3D" id="3.40.1050.10">
    <property type="entry name" value="Carbonic anhydrase"/>
    <property type="match status" value="1"/>
</dbReference>
<dbReference type="NCBIfam" id="NF007756">
    <property type="entry name" value="PRK10437.1"/>
    <property type="match status" value="1"/>
</dbReference>
<comment type="catalytic activity">
    <reaction evidence="8 10">
        <text>hydrogencarbonate + H(+) = CO2 + H2O</text>
        <dbReference type="Rhea" id="RHEA:10748"/>
        <dbReference type="ChEBI" id="CHEBI:15377"/>
        <dbReference type="ChEBI" id="CHEBI:15378"/>
        <dbReference type="ChEBI" id="CHEBI:16526"/>
        <dbReference type="ChEBI" id="CHEBI:17544"/>
        <dbReference type="EC" id="4.2.1.1"/>
    </reaction>
</comment>